<comment type="caution">
    <text evidence="3">The sequence shown here is derived from an EMBL/GenBank/DDBJ whole genome shotgun (WGS) entry which is preliminary data.</text>
</comment>
<name>A0A388M4W3_CHABU</name>
<evidence type="ECO:0000313" key="3">
    <source>
        <dbReference type="EMBL" id="GBG89545.1"/>
    </source>
</evidence>
<evidence type="ECO:0000256" key="1">
    <source>
        <dbReference type="SAM" id="MobiDB-lite"/>
    </source>
</evidence>
<dbReference type="Gramene" id="GBG89545">
    <property type="protein sequence ID" value="GBG89545"/>
    <property type="gene ID" value="CBR_g49335"/>
</dbReference>
<sequence length="319" mass="32900">MAAEVVTSWAIALSAGLGRGVGDDVVVPTTARSCKSTEFEQDGAPSLVRHRHYRKNEPSSGSGLRNRLGRRWTVGLGPVRVGGGGSVRSGGGSGRSVGGLGVISHAEAGGGLVELRSVRCRGSNTVVGVGTCLSTCRLPAARNHVTWEGHRLPTWRHVDRVTCGPSDDEARKAAQKALEEALAGKKIKWADEGKDEGGGGDGSRGGGGGGGGGGWGWGGSGGGGRSGIGPGGGGFSEAMDEFKQVVLAICGMTVLYFVFTKWRSIMAFFMSCLIFALRGFKRTSRDEVKFAVSSGSRAKSGADGPGATESEVMRKWGSN</sequence>
<dbReference type="AlphaFoldDB" id="A0A388M4W3"/>
<keyword evidence="4" id="KW-1185">Reference proteome</keyword>
<protein>
    <submittedName>
        <fullName evidence="3">Uncharacterized protein</fullName>
    </submittedName>
</protein>
<feature type="region of interest" description="Disordered" evidence="1">
    <location>
        <begin position="189"/>
        <end position="229"/>
    </location>
</feature>
<feature type="compositionally biased region" description="Gly residues" evidence="1">
    <location>
        <begin position="199"/>
        <end position="229"/>
    </location>
</feature>
<evidence type="ECO:0000313" key="4">
    <source>
        <dbReference type="Proteomes" id="UP000265515"/>
    </source>
</evidence>
<dbReference type="PANTHER" id="PTHR36393:SF1">
    <property type="entry name" value="SULFATE ADENYLYLTRANSFERASE SUBUNIT"/>
    <property type="match status" value="1"/>
</dbReference>
<dbReference type="Proteomes" id="UP000265515">
    <property type="component" value="Unassembled WGS sequence"/>
</dbReference>
<dbReference type="OrthoDB" id="2017354at2759"/>
<dbReference type="PANTHER" id="PTHR36393">
    <property type="entry name" value="SULFATE ADENYLYLTRANSFERASE SUBUNIT"/>
    <property type="match status" value="1"/>
</dbReference>
<proteinExistence type="predicted"/>
<dbReference type="EMBL" id="BFEA01000744">
    <property type="protein sequence ID" value="GBG89545.1"/>
    <property type="molecule type" value="Genomic_DNA"/>
</dbReference>
<feature type="transmembrane region" description="Helical" evidence="2">
    <location>
        <begin position="254"/>
        <end position="277"/>
    </location>
</feature>
<feature type="region of interest" description="Disordered" evidence="1">
    <location>
        <begin position="294"/>
        <end position="319"/>
    </location>
</feature>
<reference evidence="3 4" key="1">
    <citation type="journal article" date="2018" name="Cell">
        <title>The Chara Genome: Secondary Complexity and Implications for Plant Terrestrialization.</title>
        <authorList>
            <person name="Nishiyama T."/>
            <person name="Sakayama H."/>
            <person name="Vries J.D."/>
            <person name="Buschmann H."/>
            <person name="Saint-Marcoux D."/>
            <person name="Ullrich K.K."/>
            <person name="Haas F.B."/>
            <person name="Vanderstraeten L."/>
            <person name="Becker D."/>
            <person name="Lang D."/>
            <person name="Vosolsobe S."/>
            <person name="Rombauts S."/>
            <person name="Wilhelmsson P.K.I."/>
            <person name="Janitza P."/>
            <person name="Kern R."/>
            <person name="Heyl A."/>
            <person name="Rumpler F."/>
            <person name="Villalobos L.I.A.C."/>
            <person name="Clay J.M."/>
            <person name="Skokan R."/>
            <person name="Toyoda A."/>
            <person name="Suzuki Y."/>
            <person name="Kagoshima H."/>
            <person name="Schijlen E."/>
            <person name="Tajeshwar N."/>
            <person name="Catarino B."/>
            <person name="Hetherington A.J."/>
            <person name="Saltykova A."/>
            <person name="Bonnot C."/>
            <person name="Breuninger H."/>
            <person name="Symeonidi A."/>
            <person name="Radhakrishnan G.V."/>
            <person name="Van Nieuwerburgh F."/>
            <person name="Deforce D."/>
            <person name="Chang C."/>
            <person name="Karol K.G."/>
            <person name="Hedrich R."/>
            <person name="Ulvskov P."/>
            <person name="Glockner G."/>
            <person name="Delwiche C.F."/>
            <person name="Petrasek J."/>
            <person name="Van de Peer Y."/>
            <person name="Friml J."/>
            <person name="Beilby M."/>
            <person name="Dolan L."/>
            <person name="Kohara Y."/>
            <person name="Sugano S."/>
            <person name="Fujiyama A."/>
            <person name="Delaux P.-M."/>
            <person name="Quint M."/>
            <person name="TheiBen G."/>
            <person name="Hagemann M."/>
            <person name="Harholt J."/>
            <person name="Dunand C."/>
            <person name="Zachgo S."/>
            <person name="Langdale J."/>
            <person name="Maumus F."/>
            <person name="Straeten D.V.D."/>
            <person name="Gould S.B."/>
            <person name="Rensing S.A."/>
        </authorList>
    </citation>
    <scope>NUCLEOTIDE SEQUENCE [LARGE SCALE GENOMIC DNA]</scope>
    <source>
        <strain evidence="3 4">S276</strain>
    </source>
</reference>
<accession>A0A388M4W3</accession>
<evidence type="ECO:0000256" key="2">
    <source>
        <dbReference type="SAM" id="Phobius"/>
    </source>
</evidence>
<organism evidence="3 4">
    <name type="scientific">Chara braunii</name>
    <name type="common">Braun's stonewort</name>
    <dbReference type="NCBI Taxonomy" id="69332"/>
    <lineage>
        <taxon>Eukaryota</taxon>
        <taxon>Viridiplantae</taxon>
        <taxon>Streptophyta</taxon>
        <taxon>Charophyceae</taxon>
        <taxon>Charales</taxon>
        <taxon>Characeae</taxon>
        <taxon>Chara</taxon>
    </lineage>
</organism>
<gene>
    <name evidence="3" type="ORF">CBR_g49335</name>
</gene>
<keyword evidence="2" id="KW-0472">Membrane</keyword>
<keyword evidence="2" id="KW-0812">Transmembrane</keyword>
<keyword evidence="2" id="KW-1133">Transmembrane helix</keyword>